<reference evidence="2" key="1">
    <citation type="submission" date="2025-08" db="UniProtKB">
        <authorList>
            <consortium name="RefSeq"/>
        </authorList>
    </citation>
    <scope>IDENTIFICATION</scope>
    <source>
        <tissue evidence="2">Seedling</tissue>
    </source>
</reference>
<gene>
    <name evidence="2" type="primary">LOC107424329</name>
</gene>
<dbReference type="PANTHER" id="PTHR33070:SF120">
    <property type="entry name" value="EXPRESSED PROTEIN"/>
    <property type="match status" value="1"/>
</dbReference>
<evidence type="ECO:0000313" key="2">
    <source>
        <dbReference type="RefSeq" id="XP_015889582.3"/>
    </source>
</evidence>
<dbReference type="AlphaFoldDB" id="A0A6P4ALC5"/>
<dbReference type="InterPro" id="IPR004320">
    <property type="entry name" value="BPS1_pln"/>
</dbReference>
<dbReference type="GO" id="GO:0048364">
    <property type="term" value="P:root development"/>
    <property type="evidence" value="ECO:0007669"/>
    <property type="project" value="InterPro"/>
</dbReference>
<proteinExistence type="predicted"/>
<dbReference type="Pfam" id="PF03087">
    <property type="entry name" value="BPS1"/>
    <property type="match status" value="1"/>
</dbReference>
<sequence length="307" mass="34336">MAGSSATPCLHQPVRSISLPSRLHPNSQKIEEQLSKLKTWKLSSTSMGIPLARETIQLGLTGLAELYNSIKELFHSPLTQNALLQHECRKLVEETLDGSIGLLDACGTARDLLLNMKKHLQDLQSAFRRRSTTDSSIETNVQAYITFRKLAKKDIVKSIRALKSMHTNAVAFNYLLNVDHHILMVIKLLRELSTLTISIFWSLLMFLSVPVMKTKANGWSLISKLVPVTFAGSERAQKVFNEVSNVDIALCYLDGNFRKNGAKIDVQMVQRRLETLDGVVDGLEGGLDCLFRCLIQHRVSLLNLLTP</sequence>
<evidence type="ECO:0000313" key="1">
    <source>
        <dbReference type="Proteomes" id="UP001652623"/>
    </source>
</evidence>
<dbReference type="RefSeq" id="XP_015889582.3">
    <property type="nucleotide sequence ID" value="XM_016034096.4"/>
</dbReference>
<dbReference type="PANTHER" id="PTHR33070">
    <property type="entry name" value="OS06G0725500 PROTEIN"/>
    <property type="match status" value="1"/>
</dbReference>
<keyword evidence="1" id="KW-1185">Reference proteome</keyword>
<protein>
    <submittedName>
        <fullName evidence="2">Uncharacterized protein LOC107424329</fullName>
    </submittedName>
</protein>
<accession>A0A6P4ALC5</accession>
<name>A0A6P4ALC5_ZIZJJ</name>
<organism evidence="1 2">
    <name type="scientific">Ziziphus jujuba</name>
    <name type="common">Chinese jujube</name>
    <name type="synonym">Ziziphus sativa</name>
    <dbReference type="NCBI Taxonomy" id="326968"/>
    <lineage>
        <taxon>Eukaryota</taxon>
        <taxon>Viridiplantae</taxon>
        <taxon>Streptophyta</taxon>
        <taxon>Embryophyta</taxon>
        <taxon>Tracheophyta</taxon>
        <taxon>Spermatophyta</taxon>
        <taxon>Magnoliopsida</taxon>
        <taxon>eudicotyledons</taxon>
        <taxon>Gunneridae</taxon>
        <taxon>Pentapetalae</taxon>
        <taxon>rosids</taxon>
        <taxon>fabids</taxon>
        <taxon>Rosales</taxon>
        <taxon>Rhamnaceae</taxon>
        <taxon>Paliureae</taxon>
        <taxon>Ziziphus</taxon>
    </lineage>
</organism>
<dbReference type="InParanoid" id="A0A6P4ALC5"/>
<dbReference type="KEGG" id="zju:107424329"/>
<dbReference type="GO" id="GO:0048367">
    <property type="term" value="P:shoot system development"/>
    <property type="evidence" value="ECO:0007669"/>
    <property type="project" value="InterPro"/>
</dbReference>
<dbReference type="Proteomes" id="UP001652623">
    <property type="component" value="Chromosome 7"/>
</dbReference>
<dbReference type="GeneID" id="107424329"/>